<reference evidence="6 7" key="1">
    <citation type="submission" date="2020-08" db="EMBL/GenBank/DDBJ databases">
        <title>Sequencing the genomes of 1000 actinobacteria strains.</title>
        <authorList>
            <person name="Klenk H.-P."/>
        </authorList>
    </citation>
    <scope>NUCLEOTIDE SEQUENCE [LARGE SCALE GENOMIC DNA]</scope>
    <source>
        <strain evidence="6 7">DSM 46887</strain>
    </source>
</reference>
<keyword evidence="4" id="KW-0812">Transmembrane</keyword>
<dbReference type="PANTHER" id="PTHR30290">
    <property type="entry name" value="PERIPLASMIC BINDING COMPONENT OF ABC TRANSPORTER"/>
    <property type="match status" value="1"/>
</dbReference>
<keyword evidence="4" id="KW-0472">Membrane</keyword>
<dbReference type="PIRSF" id="PIRSF002741">
    <property type="entry name" value="MppA"/>
    <property type="match status" value="1"/>
</dbReference>
<proteinExistence type="inferred from homology"/>
<dbReference type="Proteomes" id="UP000540685">
    <property type="component" value="Unassembled WGS sequence"/>
</dbReference>
<dbReference type="Pfam" id="PF00496">
    <property type="entry name" value="SBP_bac_5"/>
    <property type="match status" value="1"/>
</dbReference>
<comment type="caution">
    <text evidence="6">The sequence shown here is derived from an EMBL/GenBank/DDBJ whole genome shotgun (WGS) entry which is preliminary data.</text>
</comment>
<dbReference type="InterPro" id="IPR030678">
    <property type="entry name" value="Peptide/Ni-bd"/>
</dbReference>
<dbReference type="RefSeq" id="WP_221207922.1">
    <property type="nucleotide sequence ID" value="NZ_JACHMP010000001.1"/>
</dbReference>
<dbReference type="Gene3D" id="3.10.105.10">
    <property type="entry name" value="Dipeptide-binding Protein, Domain 3"/>
    <property type="match status" value="1"/>
</dbReference>
<evidence type="ECO:0000313" key="6">
    <source>
        <dbReference type="EMBL" id="MBB5823728.1"/>
    </source>
</evidence>
<keyword evidence="4" id="KW-1133">Transmembrane helix</keyword>
<evidence type="ECO:0000256" key="3">
    <source>
        <dbReference type="ARBA" id="ARBA00022729"/>
    </source>
</evidence>
<keyword evidence="3" id="KW-0732">Signal</keyword>
<dbReference type="InterPro" id="IPR000914">
    <property type="entry name" value="SBP_5_dom"/>
</dbReference>
<evidence type="ECO:0000259" key="5">
    <source>
        <dbReference type="Pfam" id="PF00496"/>
    </source>
</evidence>
<organism evidence="6 7">
    <name type="scientific">Streptosporangium becharense</name>
    <dbReference type="NCBI Taxonomy" id="1816182"/>
    <lineage>
        <taxon>Bacteria</taxon>
        <taxon>Bacillati</taxon>
        <taxon>Actinomycetota</taxon>
        <taxon>Actinomycetes</taxon>
        <taxon>Streptosporangiales</taxon>
        <taxon>Streptosporangiaceae</taxon>
        <taxon>Streptosporangium</taxon>
    </lineage>
</organism>
<dbReference type="GO" id="GO:0043190">
    <property type="term" value="C:ATP-binding cassette (ABC) transporter complex"/>
    <property type="evidence" value="ECO:0007669"/>
    <property type="project" value="InterPro"/>
</dbReference>
<comment type="similarity">
    <text evidence="1">Belongs to the bacterial solute-binding protein 5 family.</text>
</comment>
<name>A0A7W9IN16_9ACTN</name>
<dbReference type="AlphaFoldDB" id="A0A7W9IN16"/>
<evidence type="ECO:0000256" key="1">
    <source>
        <dbReference type="ARBA" id="ARBA00005695"/>
    </source>
</evidence>
<sequence length="557" mass="61341">MPQDEEPPPSKAKRAWIATALVLIVVVGATVGVATRWGRGGESAPSLSERQSRGTDLVIAVGDVTGGEFDPLKGWGSRPAQIRLIHSSLLTVDEDVNFVGDLASKYSVSDDAMTWSFTLRDNARWSNGEPVTAQDVVFTYETLKKDGTRFDLTFVDRIDATDESRVEFHLKEPRSTFVSQLSEIPILPAKHYDADYSKDPIGSGPYTVVDYQQGQQLILKTNPHWYGQRPEFDKLTFLFLGEDAALAAARAGSVDIAYVPPTFADQRIAGMTLQSFETVDSRGLSLPTLPAGNKGKIQGNDVAVGNDVTANPAIHQALNIGLDREEITKIVLQGHGRPAYTLVDGLPWFNEKAVFEDGRVEDAKRILAEAGWRDSDGDGIVEKDGRKAAFTLMYPSDDKLRSDLALVVADQARGLGIEITTRGSTWDGIYIDGKANAVTWGGGRHHAHQLYSMYSSKTIDTGYNNMPQYSNPTVDGHLDRALSATTQDKANEHWKQAQWDGKAGFAGEDGDAPIIWLVRIDHLYLVRDGLHLGDQPIQGHGHEWALFNTLVQWRWEK</sequence>
<dbReference type="GO" id="GO:0042597">
    <property type="term" value="C:periplasmic space"/>
    <property type="evidence" value="ECO:0007669"/>
    <property type="project" value="UniProtKB-ARBA"/>
</dbReference>
<evidence type="ECO:0000256" key="2">
    <source>
        <dbReference type="ARBA" id="ARBA00022448"/>
    </source>
</evidence>
<dbReference type="EMBL" id="JACHMP010000001">
    <property type="protein sequence ID" value="MBB5823728.1"/>
    <property type="molecule type" value="Genomic_DNA"/>
</dbReference>
<evidence type="ECO:0000313" key="7">
    <source>
        <dbReference type="Proteomes" id="UP000540685"/>
    </source>
</evidence>
<dbReference type="PANTHER" id="PTHR30290:SF9">
    <property type="entry name" value="OLIGOPEPTIDE-BINDING PROTEIN APPA"/>
    <property type="match status" value="1"/>
</dbReference>
<keyword evidence="2" id="KW-0813">Transport</keyword>
<feature type="domain" description="Solute-binding protein family 5" evidence="5">
    <location>
        <begin position="98"/>
        <end position="454"/>
    </location>
</feature>
<dbReference type="GO" id="GO:0015833">
    <property type="term" value="P:peptide transport"/>
    <property type="evidence" value="ECO:0007669"/>
    <property type="project" value="TreeGrafter"/>
</dbReference>
<accession>A0A7W9IN16</accession>
<gene>
    <name evidence="6" type="ORF">F4562_006790</name>
</gene>
<feature type="transmembrane region" description="Helical" evidence="4">
    <location>
        <begin position="15"/>
        <end position="34"/>
    </location>
</feature>
<keyword evidence="7" id="KW-1185">Reference proteome</keyword>
<dbReference type="InterPro" id="IPR039424">
    <property type="entry name" value="SBP_5"/>
</dbReference>
<dbReference type="Gene3D" id="3.40.190.10">
    <property type="entry name" value="Periplasmic binding protein-like II"/>
    <property type="match status" value="1"/>
</dbReference>
<dbReference type="GO" id="GO:1904680">
    <property type="term" value="F:peptide transmembrane transporter activity"/>
    <property type="evidence" value="ECO:0007669"/>
    <property type="project" value="TreeGrafter"/>
</dbReference>
<evidence type="ECO:0000256" key="4">
    <source>
        <dbReference type="SAM" id="Phobius"/>
    </source>
</evidence>
<dbReference type="SUPFAM" id="SSF53850">
    <property type="entry name" value="Periplasmic binding protein-like II"/>
    <property type="match status" value="1"/>
</dbReference>
<protein>
    <submittedName>
        <fullName evidence="6">Peptide/nickel transport system substrate-binding protein</fullName>
    </submittedName>
</protein>
<dbReference type="CDD" id="cd08518">
    <property type="entry name" value="PBP2_NikA_DppA_OppA_like_19"/>
    <property type="match status" value="1"/>
</dbReference>